<dbReference type="EMBL" id="JAOQJV010000002">
    <property type="protein sequence ID" value="MCU6699080.1"/>
    <property type="molecule type" value="Genomic_DNA"/>
</dbReference>
<protein>
    <recommendedName>
        <fullName evidence="4">Cell division protein FtsL</fullName>
    </recommendedName>
</protein>
<proteinExistence type="predicted"/>
<gene>
    <name evidence="2" type="ORF">OCV65_02315</name>
</gene>
<dbReference type="RefSeq" id="WP_262580831.1">
    <property type="nucleotide sequence ID" value="NZ_JAOQJV010000002.1"/>
</dbReference>
<feature type="region of interest" description="Disordered" evidence="1">
    <location>
        <begin position="57"/>
        <end position="101"/>
    </location>
</feature>
<feature type="compositionally biased region" description="Polar residues" evidence="1">
    <location>
        <begin position="60"/>
        <end position="70"/>
    </location>
</feature>
<organism evidence="2 3">
    <name type="scientific">Dorea ammoniilytica</name>
    <dbReference type="NCBI Taxonomy" id="2981788"/>
    <lineage>
        <taxon>Bacteria</taxon>
        <taxon>Bacillati</taxon>
        <taxon>Bacillota</taxon>
        <taxon>Clostridia</taxon>
        <taxon>Lachnospirales</taxon>
        <taxon>Lachnospiraceae</taxon>
        <taxon>Dorea</taxon>
    </lineage>
</organism>
<feature type="compositionally biased region" description="Basic and acidic residues" evidence="1">
    <location>
        <begin position="82"/>
        <end position="101"/>
    </location>
</feature>
<name>A0ABT2S3A7_9FIRM</name>
<evidence type="ECO:0008006" key="4">
    <source>
        <dbReference type="Google" id="ProtNLM"/>
    </source>
</evidence>
<sequence length="101" mass="11123">MKEKIAKIGWKNIVLVVLAVLLVISASQLHTLRKEYKKVYSQNMELNSKMAELKEKNASLEAQIQSAGEMSSSDTDSASETDDTKDADSASNEDSKKNSDN</sequence>
<comment type="caution">
    <text evidence="2">The sequence shown here is derived from an EMBL/GenBank/DDBJ whole genome shotgun (WGS) entry which is preliminary data.</text>
</comment>
<evidence type="ECO:0000256" key="1">
    <source>
        <dbReference type="SAM" id="MobiDB-lite"/>
    </source>
</evidence>
<evidence type="ECO:0000313" key="2">
    <source>
        <dbReference type="EMBL" id="MCU6699080.1"/>
    </source>
</evidence>
<dbReference type="Proteomes" id="UP001207605">
    <property type="component" value="Unassembled WGS sequence"/>
</dbReference>
<evidence type="ECO:0000313" key="3">
    <source>
        <dbReference type="Proteomes" id="UP001207605"/>
    </source>
</evidence>
<reference evidence="2 3" key="1">
    <citation type="journal article" date="2021" name="ISME Commun">
        <title>Automated analysis of genomic sequences facilitates high-throughput and comprehensive description of bacteria.</title>
        <authorList>
            <person name="Hitch T.C.A."/>
        </authorList>
    </citation>
    <scope>NUCLEOTIDE SEQUENCE [LARGE SCALE GENOMIC DNA]</scope>
    <source>
        <strain evidence="2 3">Sanger_02</strain>
    </source>
</reference>
<keyword evidence="3" id="KW-1185">Reference proteome</keyword>
<accession>A0ABT2S3A7</accession>